<evidence type="ECO:0000313" key="7">
    <source>
        <dbReference type="Proteomes" id="UP000270112"/>
    </source>
</evidence>
<dbReference type="Proteomes" id="UP000253817">
    <property type="component" value="Unassembled WGS sequence"/>
</dbReference>
<protein>
    <submittedName>
        <fullName evidence="5">Enoyl-CoA hydratase/isomerase family protein</fullName>
    </submittedName>
</protein>
<keyword evidence="3 5" id="KW-0413">Isomerase</keyword>
<dbReference type="Pfam" id="PF00378">
    <property type="entry name" value="ECH_1"/>
    <property type="match status" value="1"/>
</dbReference>
<gene>
    <name evidence="4" type="ORF">C1876_07325</name>
    <name evidence="5" type="ORF">DMP09_01885</name>
</gene>
<dbReference type="PANTHER" id="PTHR43684:SF1">
    <property type="entry name" value="ENOYL-COA DELTA ISOMERASE 2"/>
    <property type="match status" value="1"/>
</dbReference>
<dbReference type="Proteomes" id="UP000270112">
    <property type="component" value="Unassembled WGS sequence"/>
</dbReference>
<proteinExistence type="predicted"/>
<dbReference type="GO" id="GO:0004165">
    <property type="term" value="F:delta(3)-delta(2)-enoyl-CoA isomerase activity"/>
    <property type="evidence" value="ECO:0007669"/>
    <property type="project" value="UniProtKB-ARBA"/>
</dbReference>
<dbReference type="OrthoDB" id="4308938at2"/>
<keyword evidence="2" id="KW-0576">Peroxisome</keyword>
<evidence type="ECO:0000256" key="1">
    <source>
        <dbReference type="ARBA" id="ARBA00004275"/>
    </source>
</evidence>
<comment type="subcellular location">
    <subcellularLocation>
        <location evidence="1">Peroxisome</location>
    </subcellularLocation>
</comment>
<dbReference type="RefSeq" id="WP_114546061.1">
    <property type="nucleotide sequence ID" value="NZ_PPTT01000010.1"/>
</dbReference>
<dbReference type="InterPro" id="IPR029045">
    <property type="entry name" value="ClpP/crotonase-like_dom_sf"/>
</dbReference>
<evidence type="ECO:0000256" key="2">
    <source>
        <dbReference type="ARBA" id="ARBA00023140"/>
    </source>
</evidence>
<evidence type="ECO:0000313" key="6">
    <source>
        <dbReference type="Proteomes" id="UP000253817"/>
    </source>
</evidence>
<dbReference type="InterPro" id="IPR051053">
    <property type="entry name" value="ECH/Chromodomain_protein"/>
</dbReference>
<dbReference type="EMBL" id="PPTT01000010">
    <property type="protein sequence ID" value="RDB69308.1"/>
    <property type="molecule type" value="Genomic_DNA"/>
</dbReference>
<dbReference type="EMBL" id="QICC01000004">
    <property type="protein sequence ID" value="RNM43027.1"/>
    <property type="molecule type" value="Genomic_DNA"/>
</dbReference>
<sequence>MSEEKDVVYAERADDGIEVLYLNQPRKKNALSGDMMGKLDALLRAADDANDVRVVVLRGAGQDFSSGGDLNQGPALEPGPEGARKTLRRYLSVVRTMRTIAKPVVAMVDGYAVGGAFALACASDLVCASDRALFVPAFCQIGIIPEMGMMKLLPDLVGPQRAKELLFFGGKIPAQQLQAWGLVNRVFPAATLEEETLAFARELAAMPDASIQITKNIMNALADSSLEACLEAESTASPFCTTTKAYAATMEKFAR</sequence>
<dbReference type="SUPFAM" id="SSF52096">
    <property type="entry name" value="ClpP/crotonase"/>
    <property type="match status" value="1"/>
</dbReference>
<reference evidence="7" key="2">
    <citation type="submission" date="2018-05" db="EMBL/GenBank/DDBJ databases">
        <title>Genome Sequencing of selected type strains of the family Eggerthellaceae.</title>
        <authorList>
            <person name="Danylec N."/>
            <person name="Stoll D.A."/>
            <person name="Doetsch A."/>
            <person name="Huch M."/>
        </authorList>
    </citation>
    <scope>NUCLEOTIDE SEQUENCE [LARGE SCALE GENOMIC DNA]</scope>
    <source>
        <strain evidence="7">DSM 16107</strain>
    </source>
</reference>
<evidence type="ECO:0000313" key="5">
    <source>
        <dbReference type="EMBL" id="RNM43027.1"/>
    </source>
</evidence>
<organism evidence="5 7">
    <name type="scientific">Eggerthella sinensis</name>
    <dbReference type="NCBI Taxonomy" id="242230"/>
    <lineage>
        <taxon>Bacteria</taxon>
        <taxon>Bacillati</taxon>
        <taxon>Actinomycetota</taxon>
        <taxon>Coriobacteriia</taxon>
        <taxon>Eggerthellales</taxon>
        <taxon>Eggerthellaceae</taxon>
        <taxon>Eggerthella</taxon>
    </lineage>
</organism>
<evidence type="ECO:0000256" key="3">
    <source>
        <dbReference type="ARBA" id="ARBA00023235"/>
    </source>
</evidence>
<dbReference type="Gene3D" id="3.90.226.10">
    <property type="entry name" value="2-enoyl-CoA Hydratase, Chain A, domain 1"/>
    <property type="match status" value="1"/>
</dbReference>
<reference evidence="5" key="3">
    <citation type="journal article" date="2019" name="Microbiol. Resour. Announc.">
        <title>Draft Genome Sequences of Type Strains of Gordonibacter faecihominis, Paraeggerthella hongkongensis, Parvibacter caecicola,Slackia equolifaciens, Slackia faecicanis, and Slackia isoflavoniconvertens.</title>
        <authorList>
            <person name="Danylec N."/>
            <person name="Stoll D.A."/>
            <person name="Dotsch A."/>
            <person name="Huch M."/>
        </authorList>
    </citation>
    <scope>NUCLEOTIDE SEQUENCE</scope>
    <source>
        <strain evidence="5">DSM 16107</strain>
    </source>
</reference>
<keyword evidence="6" id="KW-1185">Reference proteome</keyword>
<comment type="caution">
    <text evidence="5">The sequence shown here is derived from an EMBL/GenBank/DDBJ whole genome shotgun (WGS) entry which is preliminary data.</text>
</comment>
<accession>A0A3N0J1I7</accession>
<dbReference type="AlphaFoldDB" id="A0A3N0J1I7"/>
<dbReference type="PANTHER" id="PTHR43684">
    <property type="match status" value="1"/>
</dbReference>
<dbReference type="CDD" id="cd06558">
    <property type="entry name" value="crotonase-like"/>
    <property type="match status" value="1"/>
</dbReference>
<dbReference type="InterPro" id="IPR001753">
    <property type="entry name" value="Enoyl-CoA_hydra/iso"/>
</dbReference>
<reference evidence="4 6" key="1">
    <citation type="journal article" date="2018" name="Elife">
        <title>Discovery and characterization of a prevalent human gut bacterial enzyme sufficient for the inactivation of a family of plant toxins.</title>
        <authorList>
            <person name="Koppel N."/>
            <person name="Bisanz J.E."/>
            <person name="Pandelia M.E."/>
            <person name="Turnbaugh P.J."/>
            <person name="Balskus E.P."/>
        </authorList>
    </citation>
    <scope>NUCLEOTIDE SEQUENCE [LARGE SCALE GENOMIC DNA]</scope>
    <source>
        <strain evidence="4 6">DSM 16107</strain>
    </source>
</reference>
<evidence type="ECO:0000313" key="4">
    <source>
        <dbReference type="EMBL" id="RDB69308.1"/>
    </source>
</evidence>
<name>A0A3N0J1I7_9ACTN</name>